<protein>
    <submittedName>
        <fullName evidence="2">Uncharacterized protein</fullName>
    </submittedName>
</protein>
<gene>
    <name evidence="2" type="ORF">PCOS0759_LOCUS8765</name>
</gene>
<dbReference type="EMBL" id="HBGD01010658">
    <property type="protein sequence ID" value="CAD9085511.1"/>
    <property type="molecule type" value="Transcribed_RNA"/>
</dbReference>
<name>A0A7S1KTL4_9EUKA</name>
<feature type="region of interest" description="Disordered" evidence="1">
    <location>
        <begin position="300"/>
        <end position="342"/>
    </location>
</feature>
<evidence type="ECO:0000313" key="2">
    <source>
        <dbReference type="EMBL" id="CAD9085511.1"/>
    </source>
</evidence>
<dbReference type="AlphaFoldDB" id="A0A7S1KTL4"/>
<reference evidence="2" key="1">
    <citation type="submission" date="2021-01" db="EMBL/GenBank/DDBJ databases">
        <authorList>
            <person name="Corre E."/>
            <person name="Pelletier E."/>
            <person name="Niang G."/>
            <person name="Scheremetjew M."/>
            <person name="Finn R."/>
            <person name="Kale V."/>
            <person name="Holt S."/>
            <person name="Cochrane G."/>
            <person name="Meng A."/>
            <person name="Brown T."/>
            <person name="Cohen L."/>
        </authorList>
    </citation>
    <scope>NUCLEOTIDE SEQUENCE</scope>
    <source>
        <strain evidence="2">WS</strain>
    </source>
</reference>
<organism evidence="2">
    <name type="scientific">Percolomonas cosmopolitus</name>
    <dbReference type="NCBI Taxonomy" id="63605"/>
    <lineage>
        <taxon>Eukaryota</taxon>
        <taxon>Discoba</taxon>
        <taxon>Heterolobosea</taxon>
        <taxon>Tetramitia</taxon>
        <taxon>Eutetramitia</taxon>
        <taxon>Percolomonadidae</taxon>
        <taxon>Percolomonas</taxon>
    </lineage>
</organism>
<feature type="region of interest" description="Disordered" evidence="1">
    <location>
        <begin position="207"/>
        <end position="253"/>
    </location>
</feature>
<feature type="region of interest" description="Disordered" evidence="1">
    <location>
        <begin position="75"/>
        <end position="127"/>
    </location>
</feature>
<feature type="compositionally biased region" description="Polar residues" evidence="1">
    <location>
        <begin position="116"/>
        <end position="127"/>
    </location>
</feature>
<proteinExistence type="predicted"/>
<sequence length="342" mass="39121">MKKSPTSPSTNQSADAEFVCVVCNKTSSETPFNCRYRVHERNEEILCGFFGNGIGRGQLCDRCYRKWYKHKREKQAANGEIPIKSPKKNTGKRKSKDSPAKKSRKKRQRVVEDVSVSHSDTTLNSAKGNAEFEDFEFPQEKYARRLTRQAAAVTAAILSHSAASSPTASSAKETIFVVHPQENTHPQDETTAQQINLQKYQGTIANHKYPHQDSSGKDSNHLHSDADDEEQMEILPKYEPPRRHRSWSRDSSSFRDVMQNFERSLEDAKEQARKRRRLSLEERETHPSVLHLIQEHYTTVPRKSKRKGAPFRAYPVDSTESSERRTASNEIYLPNAPTLYAE</sequence>
<accession>A0A7S1KTL4</accession>
<feature type="compositionally biased region" description="Basic and acidic residues" evidence="1">
    <location>
        <begin position="210"/>
        <end position="225"/>
    </location>
</feature>
<evidence type="ECO:0000256" key="1">
    <source>
        <dbReference type="SAM" id="MobiDB-lite"/>
    </source>
</evidence>
<feature type="compositionally biased region" description="Basic residues" evidence="1">
    <location>
        <begin position="85"/>
        <end position="108"/>
    </location>
</feature>